<dbReference type="RefSeq" id="WP_110016668.1">
    <property type="nucleotide sequence ID" value="NZ_QGTJ01000001.1"/>
</dbReference>
<evidence type="ECO:0000313" key="2">
    <source>
        <dbReference type="Proteomes" id="UP000246569"/>
    </source>
</evidence>
<comment type="caution">
    <text evidence="1">The sequence shown here is derived from an EMBL/GenBank/DDBJ whole genome shotgun (WGS) entry which is preliminary data.</text>
</comment>
<accession>A0A317N0J9</accession>
<gene>
    <name evidence="1" type="ORF">C7443_101154</name>
</gene>
<proteinExistence type="predicted"/>
<dbReference type="InterPro" id="IPR049070">
    <property type="entry name" value="T6SS_Tsi2-like"/>
</dbReference>
<dbReference type="InterPro" id="IPR053756">
    <property type="entry name" value="Toxin_immunity_effector"/>
</dbReference>
<reference evidence="1 2" key="1">
    <citation type="submission" date="2018-05" db="EMBL/GenBank/DDBJ databases">
        <title>Genomic Encyclopedia of Type Strains, Phase IV (KMG-IV): sequencing the most valuable type-strain genomes for metagenomic binning, comparative biology and taxonomic classification.</title>
        <authorList>
            <person name="Goeker M."/>
        </authorList>
    </citation>
    <scope>NUCLEOTIDE SEQUENCE [LARGE SCALE GENOMIC DNA]</scope>
    <source>
        <strain evidence="1 2">DSM 23606</strain>
    </source>
</reference>
<protein>
    <submittedName>
        <fullName evidence="1">Uncharacterized protein</fullName>
    </submittedName>
</protein>
<sequence length="77" mass="8772">MLPINGRTLALVIQAIEFRIDHLEQELAARPLDAGTDLEDLLLSYTNAARTLEQMYRETRSQVANLPAYMELVARTR</sequence>
<evidence type="ECO:0000313" key="1">
    <source>
        <dbReference type="EMBL" id="PWV65670.1"/>
    </source>
</evidence>
<dbReference type="AlphaFoldDB" id="A0A317N0J9"/>
<dbReference type="Proteomes" id="UP000246569">
    <property type="component" value="Unassembled WGS sequence"/>
</dbReference>
<organism evidence="1 2">
    <name type="scientific">Plasticicumulans acidivorans</name>
    <dbReference type="NCBI Taxonomy" id="886464"/>
    <lineage>
        <taxon>Bacteria</taxon>
        <taxon>Pseudomonadati</taxon>
        <taxon>Pseudomonadota</taxon>
        <taxon>Gammaproteobacteria</taxon>
        <taxon>Candidatus Competibacteraceae</taxon>
        <taxon>Plasticicumulans</taxon>
    </lineage>
</organism>
<dbReference type="EMBL" id="QGTJ01000001">
    <property type="protein sequence ID" value="PWV65670.1"/>
    <property type="molecule type" value="Genomic_DNA"/>
</dbReference>
<dbReference type="Pfam" id="PF21643">
    <property type="entry name" value="T6SS_Tsi2-like"/>
    <property type="match status" value="1"/>
</dbReference>
<dbReference type="Gene3D" id="1.10.287.2500">
    <property type="match status" value="1"/>
</dbReference>
<keyword evidence="2" id="KW-1185">Reference proteome</keyword>
<name>A0A317N0J9_9GAMM</name>